<feature type="transmembrane region" description="Helical" evidence="1">
    <location>
        <begin position="12"/>
        <end position="31"/>
    </location>
</feature>
<keyword evidence="1" id="KW-0472">Membrane</keyword>
<evidence type="ECO:0000313" key="3">
    <source>
        <dbReference type="Proteomes" id="UP001054837"/>
    </source>
</evidence>
<dbReference type="AlphaFoldDB" id="A0AAV4V9U6"/>
<accession>A0AAV4V9U6</accession>
<gene>
    <name evidence="2" type="ORF">CDAR_64411</name>
</gene>
<keyword evidence="1" id="KW-0812">Transmembrane</keyword>
<evidence type="ECO:0000256" key="1">
    <source>
        <dbReference type="SAM" id="Phobius"/>
    </source>
</evidence>
<dbReference type="EMBL" id="BPLQ01012681">
    <property type="protein sequence ID" value="GIY67057.1"/>
    <property type="molecule type" value="Genomic_DNA"/>
</dbReference>
<feature type="transmembrane region" description="Helical" evidence="1">
    <location>
        <begin position="51"/>
        <end position="76"/>
    </location>
</feature>
<proteinExistence type="predicted"/>
<dbReference type="Proteomes" id="UP001054837">
    <property type="component" value="Unassembled WGS sequence"/>
</dbReference>
<keyword evidence="3" id="KW-1185">Reference proteome</keyword>
<protein>
    <submittedName>
        <fullName evidence="2">Uncharacterized protein</fullName>
    </submittedName>
</protein>
<evidence type="ECO:0000313" key="2">
    <source>
        <dbReference type="EMBL" id="GIY67057.1"/>
    </source>
</evidence>
<comment type="caution">
    <text evidence="2">The sequence shown here is derived from an EMBL/GenBank/DDBJ whole genome shotgun (WGS) entry which is preliminary data.</text>
</comment>
<organism evidence="2 3">
    <name type="scientific">Caerostris darwini</name>
    <dbReference type="NCBI Taxonomy" id="1538125"/>
    <lineage>
        <taxon>Eukaryota</taxon>
        <taxon>Metazoa</taxon>
        <taxon>Ecdysozoa</taxon>
        <taxon>Arthropoda</taxon>
        <taxon>Chelicerata</taxon>
        <taxon>Arachnida</taxon>
        <taxon>Araneae</taxon>
        <taxon>Araneomorphae</taxon>
        <taxon>Entelegynae</taxon>
        <taxon>Araneoidea</taxon>
        <taxon>Araneidae</taxon>
        <taxon>Caerostris</taxon>
    </lineage>
</organism>
<sequence length="117" mass="13587">MRSHWFPSQQRNVRARFFCVFRCFFAVTIIFQNLCGESGVISYLQISDSDLYLPAAKVCCRLVGGFILLIASLSLIDFVRDFPYCSRVHEYEYKEICYKDLLTEHIAFQSCNGFVLS</sequence>
<name>A0AAV4V9U6_9ARAC</name>
<keyword evidence="1" id="KW-1133">Transmembrane helix</keyword>
<reference evidence="2 3" key="1">
    <citation type="submission" date="2021-06" db="EMBL/GenBank/DDBJ databases">
        <title>Caerostris darwini draft genome.</title>
        <authorList>
            <person name="Kono N."/>
            <person name="Arakawa K."/>
        </authorList>
    </citation>
    <scope>NUCLEOTIDE SEQUENCE [LARGE SCALE GENOMIC DNA]</scope>
</reference>